<protein>
    <submittedName>
        <fullName evidence="3">Tail fiber domain-containing protein</fullName>
    </submittedName>
</protein>
<dbReference type="RefSeq" id="WP_340604364.1">
    <property type="nucleotide sequence ID" value="NZ_JBBMXV010000003.1"/>
</dbReference>
<dbReference type="Proteomes" id="UP001596312">
    <property type="component" value="Unassembled WGS sequence"/>
</dbReference>
<evidence type="ECO:0000313" key="3">
    <source>
        <dbReference type="EMBL" id="MFC6905834.1"/>
    </source>
</evidence>
<dbReference type="Pfam" id="PF13884">
    <property type="entry name" value="Peptidase_S74"/>
    <property type="match status" value="1"/>
</dbReference>
<dbReference type="AlphaFoldDB" id="A0ABD5VAA0"/>
<proteinExistence type="predicted"/>
<gene>
    <name evidence="3" type="ORF">ACFQGH_11585</name>
</gene>
<accession>A0ABD5VAA0</accession>
<keyword evidence="4" id="KW-1185">Reference proteome</keyword>
<dbReference type="PROSITE" id="PS51688">
    <property type="entry name" value="ICA"/>
    <property type="match status" value="1"/>
</dbReference>
<evidence type="ECO:0000313" key="4">
    <source>
        <dbReference type="Proteomes" id="UP001596312"/>
    </source>
</evidence>
<evidence type="ECO:0000256" key="1">
    <source>
        <dbReference type="SAM" id="MobiDB-lite"/>
    </source>
</evidence>
<feature type="region of interest" description="Disordered" evidence="1">
    <location>
        <begin position="1"/>
        <end position="28"/>
    </location>
</feature>
<reference evidence="3 4" key="1">
    <citation type="journal article" date="2019" name="Int. J. Syst. Evol. Microbiol.">
        <title>The Global Catalogue of Microorganisms (GCM) 10K type strain sequencing project: providing services to taxonomists for standard genome sequencing and annotation.</title>
        <authorList>
            <consortium name="The Broad Institute Genomics Platform"/>
            <consortium name="The Broad Institute Genome Sequencing Center for Infectious Disease"/>
            <person name="Wu L."/>
            <person name="Ma J."/>
        </authorList>
    </citation>
    <scope>NUCLEOTIDE SEQUENCE [LARGE SCALE GENOMIC DNA]</scope>
    <source>
        <strain evidence="3 4">CGMCC 1.3240</strain>
    </source>
</reference>
<dbReference type="InterPro" id="IPR030392">
    <property type="entry name" value="S74_ICA"/>
</dbReference>
<evidence type="ECO:0000259" key="2">
    <source>
        <dbReference type="PROSITE" id="PS51688"/>
    </source>
</evidence>
<comment type="caution">
    <text evidence="3">The sequence shown here is derived from an EMBL/GenBank/DDBJ whole genome shotgun (WGS) entry which is preliminary data.</text>
</comment>
<name>A0ABD5VAA0_9EURY</name>
<sequence length="137" mass="14992">MHEGAVVFADSSDTPPRSERENEVRSQMPVFAPAFNSTSARSAKTNVESVDPETVLDGVENLEITTWKFKHNGTGKHIEPMAEEFAKTFDLGDDDESISTVDAEGVALAAIQGLSKKLAKRDDWIAELEQRLTALEA</sequence>
<feature type="domain" description="Peptidase S74" evidence="2">
    <location>
        <begin position="39"/>
        <end position="132"/>
    </location>
</feature>
<dbReference type="EMBL" id="JBHSXQ010000003">
    <property type="protein sequence ID" value="MFC6905834.1"/>
    <property type="molecule type" value="Genomic_DNA"/>
</dbReference>
<organism evidence="3 4">
    <name type="scientific">Halalkalicoccus tibetensis</name>
    <dbReference type="NCBI Taxonomy" id="175632"/>
    <lineage>
        <taxon>Archaea</taxon>
        <taxon>Methanobacteriati</taxon>
        <taxon>Methanobacteriota</taxon>
        <taxon>Stenosarchaea group</taxon>
        <taxon>Halobacteria</taxon>
        <taxon>Halobacteriales</taxon>
        <taxon>Halococcaceae</taxon>
        <taxon>Halalkalicoccus</taxon>
    </lineage>
</organism>